<dbReference type="SUPFAM" id="SSF46689">
    <property type="entry name" value="Homeodomain-like"/>
    <property type="match status" value="1"/>
</dbReference>
<feature type="domain" description="HTH tetR-type" evidence="5">
    <location>
        <begin position="6"/>
        <end position="66"/>
    </location>
</feature>
<protein>
    <submittedName>
        <fullName evidence="6">TetR family transcriptional regulator</fullName>
    </submittedName>
</protein>
<dbReference type="Proteomes" id="UP000217005">
    <property type="component" value="Unassembled WGS sequence"/>
</dbReference>
<dbReference type="Gene3D" id="1.10.357.10">
    <property type="entry name" value="Tetracycline Repressor, domain 2"/>
    <property type="match status" value="1"/>
</dbReference>
<evidence type="ECO:0000313" key="6">
    <source>
        <dbReference type="EMBL" id="OZI35394.1"/>
    </source>
</evidence>
<dbReference type="InterPro" id="IPR036271">
    <property type="entry name" value="Tet_transcr_reg_TetR-rel_C_sf"/>
</dbReference>
<dbReference type="Pfam" id="PF16925">
    <property type="entry name" value="TetR_C_13"/>
    <property type="match status" value="1"/>
</dbReference>
<evidence type="ECO:0000256" key="1">
    <source>
        <dbReference type="ARBA" id="ARBA00023015"/>
    </source>
</evidence>
<keyword evidence="2 4" id="KW-0238">DNA-binding</keyword>
<evidence type="ECO:0000256" key="4">
    <source>
        <dbReference type="PROSITE-ProRule" id="PRU00335"/>
    </source>
</evidence>
<dbReference type="InterPro" id="IPR011075">
    <property type="entry name" value="TetR_C"/>
</dbReference>
<evidence type="ECO:0000256" key="2">
    <source>
        <dbReference type="ARBA" id="ARBA00023125"/>
    </source>
</evidence>
<dbReference type="AlphaFoldDB" id="A0A261SDB0"/>
<dbReference type="InterPro" id="IPR009057">
    <property type="entry name" value="Homeodomain-like_sf"/>
</dbReference>
<comment type="caution">
    <text evidence="6">The sequence shown here is derived from an EMBL/GenBank/DDBJ whole genome shotgun (WGS) entry which is preliminary data.</text>
</comment>
<keyword evidence="3" id="KW-0804">Transcription</keyword>
<evidence type="ECO:0000256" key="3">
    <source>
        <dbReference type="ARBA" id="ARBA00023163"/>
    </source>
</evidence>
<dbReference type="InterPro" id="IPR001647">
    <property type="entry name" value="HTH_TetR"/>
</dbReference>
<dbReference type="PANTHER" id="PTHR47506:SF7">
    <property type="entry name" value="TRANSCRIPTIONAL REGULATORY PROTEIN"/>
    <property type="match status" value="1"/>
</dbReference>
<dbReference type="SUPFAM" id="SSF48498">
    <property type="entry name" value="Tetracyclin repressor-like, C-terminal domain"/>
    <property type="match status" value="1"/>
</dbReference>
<sequence>MSLDLSPRALEIVEQTKLLLAAGGYHGFSYADISERVRIGKPSIHHHFPTKADLVLTVVAQHRAQARAGLSALDGHVPNPLDRLTAYTDYWAKCIGEGTMPMCICAMLAAELPMIPQAIADEVRAYFGELNAWIAGVLEKGSAAGQFRLRDTADVEAQAFMSSVHGAMLTARAYGDPKVFATISRAAIGQLTTA</sequence>
<dbReference type="Pfam" id="PF00440">
    <property type="entry name" value="TetR_N"/>
    <property type="match status" value="1"/>
</dbReference>
<dbReference type="RefSeq" id="WP_094826203.1">
    <property type="nucleotide sequence ID" value="NZ_NEVL01000003.1"/>
</dbReference>
<dbReference type="EMBL" id="NEVL01000003">
    <property type="protein sequence ID" value="OZI35394.1"/>
    <property type="molecule type" value="Genomic_DNA"/>
</dbReference>
<gene>
    <name evidence="6" type="ORF">CEG14_09885</name>
</gene>
<dbReference type="GO" id="GO:0003677">
    <property type="term" value="F:DNA binding"/>
    <property type="evidence" value="ECO:0007669"/>
    <property type="project" value="UniProtKB-UniRule"/>
</dbReference>
<feature type="DNA-binding region" description="H-T-H motif" evidence="4">
    <location>
        <begin position="29"/>
        <end position="48"/>
    </location>
</feature>
<evidence type="ECO:0000259" key="5">
    <source>
        <dbReference type="PROSITE" id="PS50977"/>
    </source>
</evidence>
<keyword evidence="1" id="KW-0805">Transcription regulation</keyword>
<organism evidence="6 7">
    <name type="scientific">Bordetella genomosp. 1</name>
    <dbReference type="NCBI Taxonomy" id="1395607"/>
    <lineage>
        <taxon>Bacteria</taxon>
        <taxon>Pseudomonadati</taxon>
        <taxon>Pseudomonadota</taxon>
        <taxon>Betaproteobacteria</taxon>
        <taxon>Burkholderiales</taxon>
        <taxon>Alcaligenaceae</taxon>
        <taxon>Bordetella</taxon>
    </lineage>
</organism>
<dbReference type="PANTHER" id="PTHR47506">
    <property type="entry name" value="TRANSCRIPTIONAL REGULATORY PROTEIN"/>
    <property type="match status" value="1"/>
</dbReference>
<evidence type="ECO:0000313" key="7">
    <source>
        <dbReference type="Proteomes" id="UP000217005"/>
    </source>
</evidence>
<proteinExistence type="predicted"/>
<accession>A0A261SDB0</accession>
<dbReference type="OrthoDB" id="5293507at2"/>
<dbReference type="PROSITE" id="PS50977">
    <property type="entry name" value="HTH_TETR_2"/>
    <property type="match status" value="1"/>
</dbReference>
<name>A0A261SDB0_9BORD</name>
<reference evidence="6 7" key="1">
    <citation type="submission" date="2017-05" db="EMBL/GenBank/DDBJ databases">
        <title>Complete and WGS of Bordetella genogroups.</title>
        <authorList>
            <person name="Spilker T."/>
            <person name="LiPuma J."/>
        </authorList>
    </citation>
    <scope>NUCLEOTIDE SEQUENCE [LARGE SCALE GENOMIC DNA]</scope>
    <source>
        <strain evidence="6 7">AU17610</strain>
    </source>
</reference>